<dbReference type="Gene3D" id="6.10.140.140">
    <property type="match status" value="1"/>
</dbReference>
<dbReference type="Pfam" id="PF01352">
    <property type="entry name" value="KRAB"/>
    <property type="match status" value="1"/>
</dbReference>
<feature type="domain" description="C2H2-type" evidence="12">
    <location>
        <begin position="495"/>
        <end position="522"/>
    </location>
</feature>
<evidence type="ECO:0000256" key="10">
    <source>
        <dbReference type="PROSITE-ProRule" id="PRU00042"/>
    </source>
</evidence>
<evidence type="ECO:0000256" key="5">
    <source>
        <dbReference type="ARBA" id="ARBA00022771"/>
    </source>
</evidence>
<dbReference type="PROSITE" id="PS00028">
    <property type="entry name" value="ZINC_FINGER_C2H2_1"/>
    <property type="match status" value="10"/>
</dbReference>
<dbReference type="GO" id="GO:0005634">
    <property type="term" value="C:nucleus"/>
    <property type="evidence" value="ECO:0007669"/>
    <property type="project" value="UniProtKB-SubCell"/>
</dbReference>
<evidence type="ECO:0000256" key="2">
    <source>
        <dbReference type="ARBA" id="ARBA00006991"/>
    </source>
</evidence>
<dbReference type="CDD" id="cd07765">
    <property type="entry name" value="KRAB_A-box"/>
    <property type="match status" value="1"/>
</dbReference>
<feature type="domain" description="C2H2-type" evidence="12">
    <location>
        <begin position="439"/>
        <end position="466"/>
    </location>
</feature>
<dbReference type="SMART" id="SM00349">
    <property type="entry name" value="KRAB"/>
    <property type="match status" value="1"/>
</dbReference>
<evidence type="ECO:0000256" key="9">
    <source>
        <dbReference type="ARBA" id="ARBA00023242"/>
    </source>
</evidence>
<dbReference type="SUPFAM" id="SSF109640">
    <property type="entry name" value="KRAB domain (Kruppel-associated box)"/>
    <property type="match status" value="1"/>
</dbReference>
<evidence type="ECO:0000256" key="6">
    <source>
        <dbReference type="ARBA" id="ARBA00022833"/>
    </source>
</evidence>
<comment type="subcellular location">
    <subcellularLocation>
        <location evidence="1">Nucleus</location>
    </subcellularLocation>
</comment>
<comment type="similarity">
    <text evidence="2">Belongs to the krueppel C2H2-type zinc-finger protein family.</text>
</comment>
<keyword evidence="6" id="KW-0862">Zinc</keyword>
<dbReference type="InterPro" id="IPR050758">
    <property type="entry name" value="Znf_C2H2-type"/>
</dbReference>
<evidence type="ECO:0000256" key="7">
    <source>
        <dbReference type="ARBA" id="ARBA00023015"/>
    </source>
</evidence>
<feature type="domain" description="KRAB" evidence="13">
    <location>
        <begin position="14"/>
        <end position="85"/>
    </location>
</feature>
<dbReference type="GO" id="GO:0006355">
    <property type="term" value="P:regulation of DNA-templated transcription"/>
    <property type="evidence" value="ECO:0007669"/>
    <property type="project" value="InterPro"/>
</dbReference>
<dbReference type="SUPFAM" id="SSF57667">
    <property type="entry name" value="beta-beta-alpha zinc fingers"/>
    <property type="match status" value="6"/>
</dbReference>
<dbReference type="SMART" id="SM00355">
    <property type="entry name" value="ZnF_C2H2"/>
    <property type="match status" value="10"/>
</dbReference>
<dbReference type="InterPro" id="IPR036051">
    <property type="entry name" value="KRAB_dom_sf"/>
</dbReference>
<keyword evidence="9" id="KW-0539">Nucleus</keyword>
<evidence type="ECO:0000256" key="3">
    <source>
        <dbReference type="ARBA" id="ARBA00022723"/>
    </source>
</evidence>
<feature type="region of interest" description="Disordered" evidence="11">
    <location>
        <begin position="111"/>
        <end position="145"/>
    </location>
</feature>
<dbReference type="OrthoDB" id="8922241at2759"/>
<sequence>MAVVRRKSRPKAPVTFGDLAIHFSQEEWEWLSPTQKDLYEDVMLENFQNLVSLGLCCRRPNVITLLEMGKAPWMVEPKSCRGPDSGSQCVRTKLPPDRRCLRGKLGFLLPPPRPPEPTWSQHASHRLPAGKPRPGPARKGVPGRQGPLRCGACGRGFGRLVSLLLHRGRHRGQPGWRCDTCGARFTRRTTLLLHVRGHRGAAPSRPPLRALHRTAPLGLRRVHARTPAEGPGSPRISENPFACGRCGRLFGGVSALVLHQRAHASGRPRKWGPRRTGSGRSLALEVLARVHAAGGRGVGRGRDRDASARVAAWAPHPGAHGETRKRLECKDCGKAFSRPTNLKIHRNVHSEEKPFKCTKCCKAFGRQAFLVEHQRIHTGEKPYRCEQCGKAFSHRISLSRHRRTHTEDRPYACARCGKAFGQRAHLAQHERIHTGERPYACPACGKAFGQRTSLVLHERSHTGERPYACRECGKAFSSGSDLIRHQRSHSAEKPYTCGACGKAYSRSSSLARHQSAHAAKRA</sequence>
<gene>
    <name evidence="15" type="primary">Znf667</name>
</gene>
<evidence type="ECO:0000256" key="8">
    <source>
        <dbReference type="ARBA" id="ARBA00023163"/>
    </source>
</evidence>
<feature type="domain" description="C2H2-type" evidence="12">
    <location>
        <begin position="327"/>
        <end position="354"/>
    </location>
</feature>
<dbReference type="InterPro" id="IPR013087">
    <property type="entry name" value="Znf_C2H2_type"/>
</dbReference>
<evidence type="ECO:0000256" key="11">
    <source>
        <dbReference type="SAM" id="MobiDB-lite"/>
    </source>
</evidence>
<dbReference type="Pfam" id="PF00096">
    <property type="entry name" value="zf-C2H2"/>
    <property type="match status" value="7"/>
</dbReference>
<feature type="domain" description="C2H2-type" evidence="12">
    <location>
        <begin position="467"/>
        <end position="494"/>
    </location>
</feature>
<reference evidence="15" key="1">
    <citation type="submission" date="2025-08" db="UniProtKB">
        <authorList>
            <consortium name="RefSeq"/>
        </authorList>
    </citation>
    <scope>IDENTIFICATION</scope>
    <source>
        <tissue evidence="15">Kidney</tissue>
    </source>
</reference>
<dbReference type="GO" id="GO:0043565">
    <property type="term" value="F:sequence-specific DNA binding"/>
    <property type="evidence" value="ECO:0007669"/>
    <property type="project" value="UniProtKB-ARBA"/>
</dbReference>
<dbReference type="GO" id="GO:0008270">
    <property type="term" value="F:zinc ion binding"/>
    <property type="evidence" value="ECO:0007669"/>
    <property type="project" value="UniProtKB-KW"/>
</dbReference>
<evidence type="ECO:0000259" key="12">
    <source>
        <dbReference type="PROSITE" id="PS50157"/>
    </source>
</evidence>
<name>A0A1S3GMH0_DIPOR</name>
<dbReference type="FunFam" id="3.30.160.60:FF:000690">
    <property type="entry name" value="Zinc finger protein 354C"/>
    <property type="match status" value="1"/>
</dbReference>
<dbReference type="GeneID" id="105999523"/>
<dbReference type="PROSITE" id="PS50805">
    <property type="entry name" value="KRAB"/>
    <property type="match status" value="1"/>
</dbReference>
<dbReference type="AlphaFoldDB" id="A0A1S3GMH0"/>
<feature type="domain" description="C2H2-type" evidence="12">
    <location>
        <begin position="383"/>
        <end position="410"/>
    </location>
</feature>
<dbReference type="InterPro" id="IPR001909">
    <property type="entry name" value="KRAB"/>
</dbReference>
<dbReference type="FunFam" id="3.30.160.60:FF:001498">
    <property type="entry name" value="Zinc finger protein 404"/>
    <property type="match status" value="2"/>
</dbReference>
<evidence type="ECO:0000259" key="13">
    <source>
        <dbReference type="PROSITE" id="PS50805"/>
    </source>
</evidence>
<keyword evidence="8" id="KW-0804">Transcription</keyword>
<dbReference type="PANTHER" id="PTHR23234:SF10">
    <property type="entry name" value="RIKEN CDNA 6720489N17 GENE-RELATED"/>
    <property type="match status" value="1"/>
</dbReference>
<dbReference type="Gene3D" id="3.30.160.60">
    <property type="entry name" value="Classic Zinc Finger"/>
    <property type="match status" value="8"/>
</dbReference>
<feature type="domain" description="C2H2-type" evidence="12">
    <location>
        <begin position="355"/>
        <end position="382"/>
    </location>
</feature>
<keyword evidence="5 10" id="KW-0863">Zinc-finger</keyword>
<proteinExistence type="inferred from homology"/>
<dbReference type="FunFam" id="3.30.160.60:FF:000012">
    <property type="entry name" value="RB-associated KRAB zinc finger protein-like"/>
    <property type="match status" value="1"/>
</dbReference>
<dbReference type="CTD" id="63934"/>
<dbReference type="KEGG" id="dord:105999523"/>
<evidence type="ECO:0000313" key="14">
    <source>
        <dbReference type="Proteomes" id="UP000081671"/>
    </source>
</evidence>
<feature type="domain" description="C2H2-type" evidence="12">
    <location>
        <begin position="148"/>
        <end position="175"/>
    </location>
</feature>
<keyword evidence="4" id="KW-0677">Repeat</keyword>
<dbReference type="PROSITE" id="PS50157">
    <property type="entry name" value="ZINC_FINGER_C2H2_2"/>
    <property type="match status" value="10"/>
</dbReference>
<dbReference type="InParanoid" id="A0A1S3GMH0"/>
<dbReference type="InterPro" id="IPR036236">
    <property type="entry name" value="Znf_C2H2_sf"/>
</dbReference>
<protein>
    <submittedName>
        <fullName evidence="15">Zinc finger protein 667</fullName>
    </submittedName>
</protein>
<keyword evidence="3" id="KW-0479">Metal-binding</keyword>
<dbReference type="FunFam" id="3.30.160.60:FF:001442">
    <property type="entry name" value="zinc finger protein 696"/>
    <property type="match status" value="1"/>
</dbReference>
<dbReference type="FunCoup" id="A0A1S3GMH0">
    <property type="interactions" value="18"/>
</dbReference>
<evidence type="ECO:0000256" key="1">
    <source>
        <dbReference type="ARBA" id="ARBA00004123"/>
    </source>
</evidence>
<organism evidence="14 15">
    <name type="scientific">Dipodomys ordii</name>
    <name type="common">Ord's kangaroo rat</name>
    <dbReference type="NCBI Taxonomy" id="10020"/>
    <lineage>
        <taxon>Eukaryota</taxon>
        <taxon>Metazoa</taxon>
        <taxon>Chordata</taxon>
        <taxon>Craniata</taxon>
        <taxon>Vertebrata</taxon>
        <taxon>Euteleostomi</taxon>
        <taxon>Mammalia</taxon>
        <taxon>Eutheria</taxon>
        <taxon>Euarchontoglires</taxon>
        <taxon>Glires</taxon>
        <taxon>Rodentia</taxon>
        <taxon>Castorimorpha</taxon>
        <taxon>Heteromyidae</taxon>
        <taxon>Dipodomyinae</taxon>
        <taxon>Dipodomys</taxon>
    </lineage>
</organism>
<keyword evidence="7" id="KW-0805">Transcription regulation</keyword>
<dbReference type="FunFam" id="3.30.160.60:FF:002343">
    <property type="entry name" value="Zinc finger protein 33A"/>
    <property type="match status" value="1"/>
</dbReference>
<dbReference type="RefSeq" id="XP_012890011.1">
    <property type="nucleotide sequence ID" value="XM_013034557.1"/>
</dbReference>
<feature type="domain" description="C2H2-type" evidence="12">
    <location>
        <begin position="176"/>
        <end position="203"/>
    </location>
</feature>
<evidence type="ECO:0000256" key="4">
    <source>
        <dbReference type="ARBA" id="ARBA00022737"/>
    </source>
</evidence>
<accession>A0A1S3GMH0</accession>
<feature type="domain" description="C2H2-type" evidence="12">
    <location>
        <begin position="411"/>
        <end position="438"/>
    </location>
</feature>
<feature type="domain" description="C2H2-type" evidence="12">
    <location>
        <begin position="241"/>
        <end position="268"/>
    </location>
</feature>
<evidence type="ECO:0000313" key="15">
    <source>
        <dbReference type="RefSeq" id="XP_012890011.1"/>
    </source>
</evidence>
<dbReference type="PANTHER" id="PTHR23234">
    <property type="entry name" value="ZNF44 PROTEIN"/>
    <property type="match status" value="1"/>
</dbReference>
<dbReference type="Proteomes" id="UP000081671">
    <property type="component" value="Unplaced"/>
</dbReference>
<keyword evidence="14" id="KW-1185">Reference proteome</keyword>
<dbReference type="FunFam" id="3.30.160.60:FF:000206">
    <property type="entry name" value="zinc finger protein 202 isoform X1"/>
    <property type="match status" value="1"/>
</dbReference>